<comment type="caution">
    <text evidence="1">The sequence shown here is derived from an EMBL/GenBank/DDBJ whole genome shotgun (WGS) entry which is preliminary data.</text>
</comment>
<keyword evidence="2" id="KW-1185">Reference proteome</keyword>
<dbReference type="Proteomes" id="UP000738325">
    <property type="component" value="Unassembled WGS sequence"/>
</dbReference>
<evidence type="ECO:0000313" key="1">
    <source>
        <dbReference type="EMBL" id="KAG0326371.1"/>
    </source>
</evidence>
<accession>A0A9P6RQF7</accession>
<organism evidence="1 2">
    <name type="scientific">Dissophora globulifera</name>
    <dbReference type="NCBI Taxonomy" id="979702"/>
    <lineage>
        <taxon>Eukaryota</taxon>
        <taxon>Fungi</taxon>
        <taxon>Fungi incertae sedis</taxon>
        <taxon>Mucoromycota</taxon>
        <taxon>Mortierellomycotina</taxon>
        <taxon>Mortierellomycetes</taxon>
        <taxon>Mortierellales</taxon>
        <taxon>Mortierellaceae</taxon>
        <taxon>Dissophora</taxon>
    </lineage>
</organism>
<protein>
    <submittedName>
        <fullName evidence="1">Uncharacterized protein</fullName>
    </submittedName>
</protein>
<dbReference type="AlphaFoldDB" id="A0A9P6RQF7"/>
<sequence length="76" mass="8522">MLRTIKEYYCTEQDEDYDWVYDNARDGRDLETTLASSPNVSPGPSKVTIFLPVEEASVPSPELIQTADGDDVVDRP</sequence>
<proteinExistence type="predicted"/>
<gene>
    <name evidence="1" type="ORF">BGZ99_009611</name>
</gene>
<evidence type="ECO:0000313" key="2">
    <source>
        <dbReference type="Proteomes" id="UP000738325"/>
    </source>
</evidence>
<name>A0A9P6RQF7_9FUNG</name>
<reference evidence="1" key="1">
    <citation type="journal article" date="2020" name="Fungal Divers.">
        <title>Resolving the Mortierellaceae phylogeny through synthesis of multi-gene phylogenetics and phylogenomics.</title>
        <authorList>
            <person name="Vandepol N."/>
            <person name="Liber J."/>
            <person name="Desiro A."/>
            <person name="Na H."/>
            <person name="Kennedy M."/>
            <person name="Barry K."/>
            <person name="Grigoriev I.V."/>
            <person name="Miller A.N."/>
            <person name="O'Donnell K."/>
            <person name="Stajich J.E."/>
            <person name="Bonito G."/>
        </authorList>
    </citation>
    <scope>NUCLEOTIDE SEQUENCE</scope>
    <source>
        <strain evidence="1">REB-010B</strain>
    </source>
</reference>
<dbReference type="EMBL" id="JAAAIP010000083">
    <property type="protein sequence ID" value="KAG0326371.1"/>
    <property type="molecule type" value="Genomic_DNA"/>
</dbReference>
<feature type="non-terminal residue" evidence="1">
    <location>
        <position position="76"/>
    </location>
</feature>